<dbReference type="Proteomes" id="UP000187209">
    <property type="component" value="Unassembled WGS sequence"/>
</dbReference>
<dbReference type="AlphaFoldDB" id="A0A1R2B861"/>
<organism evidence="1 2">
    <name type="scientific">Stentor coeruleus</name>
    <dbReference type="NCBI Taxonomy" id="5963"/>
    <lineage>
        <taxon>Eukaryota</taxon>
        <taxon>Sar</taxon>
        <taxon>Alveolata</taxon>
        <taxon>Ciliophora</taxon>
        <taxon>Postciliodesmatophora</taxon>
        <taxon>Heterotrichea</taxon>
        <taxon>Heterotrichida</taxon>
        <taxon>Stentoridae</taxon>
        <taxon>Stentor</taxon>
    </lineage>
</organism>
<name>A0A1R2B861_9CILI</name>
<sequence>MENMRSTCKIRLLQQIKDSNFHRPGTFNSSKVKNAAIVYKIHNSFVEKKGDSDFEWQCDKKDLLKNKSSLISTSTNLNLLFIDKEEKPDGPFPKFSAGFQVKENTNKCDLAIETNKKQQETLDGKLYQAHSGSNSPVPAIFTMSPDPGKSLTVMTKNNVFSKTKPSLKLKKKEKEKSVLEKDTAIKHYENVQHKKIFRPQRAIRSSLAYKRNASHKNKGNKNGWDANINFPELPLPIRSTVLKSDSDMAWQMKNMRSLSTDKVEFSRLRDLPLYRLSLEDNVFLRIKHCRGMLK</sequence>
<accession>A0A1R2B861</accession>
<dbReference type="EMBL" id="MPUH01000860">
    <property type="protein sequence ID" value="OMJ72942.1"/>
    <property type="molecule type" value="Genomic_DNA"/>
</dbReference>
<proteinExistence type="predicted"/>
<evidence type="ECO:0000313" key="2">
    <source>
        <dbReference type="Proteomes" id="UP000187209"/>
    </source>
</evidence>
<gene>
    <name evidence="1" type="ORF">SteCoe_28478</name>
</gene>
<evidence type="ECO:0000313" key="1">
    <source>
        <dbReference type="EMBL" id="OMJ72942.1"/>
    </source>
</evidence>
<reference evidence="1 2" key="1">
    <citation type="submission" date="2016-11" db="EMBL/GenBank/DDBJ databases">
        <title>The macronuclear genome of Stentor coeruleus: a giant cell with tiny introns.</title>
        <authorList>
            <person name="Slabodnick M."/>
            <person name="Ruby J.G."/>
            <person name="Reiff S.B."/>
            <person name="Swart E.C."/>
            <person name="Gosai S."/>
            <person name="Prabakaran S."/>
            <person name="Witkowska E."/>
            <person name="Larue G.E."/>
            <person name="Fisher S."/>
            <person name="Freeman R.M."/>
            <person name="Gunawardena J."/>
            <person name="Chu W."/>
            <person name="Stover N.A."/>
            <person name="Gregory B.D."/>
            <person name="Nowacki M."/>
            <person name="Derisi J."/>
            <person name="Roy S.W."/>
            <person name="Marshall W.F."/>
            <person name="Sood P."/>
        </authorList>
    </citation>
    <scope>NUCLEOTIDE SEQUENCE [LARGE SCALE GENOMIC DNA]</scope>
    <source>
        <strain evidence="1">WM001</strain>
    </source>
</reference>
<protein>
    <submittedName>
        <fullName evidence="1">Uncharacterized protein</fullName>
    </submittedName>
</protein>
<keyword evidence="2" id="KW-1185">Reference proteome</keyword>
<comment type="caution">
    <text evidence="1">The sequence shown here is derived from an EMBL/GenBank/DDBJ whole genome shotgun (WGS) entry which is preliminary data.</text>
</comment>